<dbReference type="Gene3D" id="3.60.60.10">
    <property type="entry name" value="Penicillin V Acylase, Chain A"/>
    <property type="match status" value="1"/>
</dbReference>
<name>A0A6P1THR1_9FIRM</name>
<dbReference type="PANTHER" id="PTHR35527">
    <property type="entry name" value="CHOLOYLGLYCINE HYDROLASE"/>
    <property type="match status" value="1"/>
</dbReference>
<accession>A0A6P1THR1</accession>
<sequence length="320" mass="36966">MKIIQNTTKKIRVEIEKISNRPFYYMNYSGNYCYDEYLLKGTCNLEEFCTFINENLIFNSEKKISKENFGCGAFVAQNTDGDIIFARNMDCEYAIPMMIRLSEDNDYKSLALASMADLDWDENTYETLETDAKLTLAAPYSPYDGINEHGLAVAFMTDASAIYPNRSNKVTLFDFTLLRLLLNKAKSVDEAIKYMKNYNLFYDVAPLHYMVADATGDAAVIEFVDGKMVTIRKNNNYQVVTNFTLYNNPTHNGFGKDRYENIESELEKRQGIITDKDALELLKKNVIPGDEQWSAVYNLTKRRVMVTFSREYNLVYCYEL</sequence>
<dbReference type="PANTHER" id="PTHR35527:SF2">
    <property type="entry name" value="HYDROLASE"/>
    <property type="match status" value="1"/>
</dbReference>
<dbReference type="Pfam" id="PF02275">
    <property type="entry name" value="CBAH"/>
    <property type="match status" value="1"/>
</dbReference>
<proteinExistence type="inferred from homology"/>
<comment type="similarity">
    <text evidence="1">Belongs to the peptidase C59 family.</text>
</comment>
<keyword evidence="2 4" id="KW-0378">Hydrolase</keyword>
<dbReference type="GO" id="GO:0016787">
    <property type="term" value="F:hydrolase activity"/>
    <property type="evidence" value="ECO:0007669"/>
    <property type="project" value="UniProtKB-KW"/>
</dbReference>
<evidence type="ECO:0000259" key="3">
    <source>
        <dbReference type="Pfam" id="PF02275"/>
    </source>
</evidence>
<dbReference type="InterPro" id="IPR052193">
    <property type="entry name" value="Peptidase_C59"/>
</dbReference>
<dbReference type="InterPro" id="IPR029055">
    <property type="entry name" value="Ntn_hydrolases_N"/>
</dbReference>
<organism evidence="4 5">
    <name type="scientific">Anaerocolumna sedimenticola</name>
    <dbReference type="NCBI Taxonomy" id="2696063"/>
    <lineage>
        <taxon>Bacteria</taxon>
        <taxon>Bacillati</taxon>
        <taxon>Bacillota</taxon>
        <taxon>Clostridia</taxon>
        <taxon>Lachnospirales</taxon>
        <taxon>Lachnospiraceae</taxon>
        <taxon>Anaerocolumna</taxon>
    </lineage>
</organism>
<evidence type="ECO:0000313" key="4">
    <source>
        <dbReference type="EMBL" id="QHQ59571.1"/>
    </source>
</evidence>
<evidence type="ECO:0000256" key="2">
    <source>
        <dbReference type="ARBA" id="ARBA00022801"/>
    </source>
</evidence>
<dbReference type="CDD" id="cd01935">
    <property type="entry name" value="Ntn_CGH_like"/>
    <property type="match status" value="1"/>
</dbReference>
<protein>
    <submittedName>
        <fullName evidence="4">Linear amide C-N hydrolase</fullName>
    </submittedName>
</protein>
<evidence type="ECO:0000313" key="5">
    <source>
        <dbReference type="Proteomes" id="UP000464314"/>
    </source>
</evidence>
<dbReference type="InterPro" id="IPR029132">
    <property type="entry name" value="CBAH/NAAA_C"/>
</dbReference>
<dbReference type="Proteomes" id="UP000464314">
    <property type="component" value="Chromosome"/>
</dbReference>
<dbReference type="AlphaFoldDB" id="A0A6P1THR1"/>
<keyword evidence="5" id="KW-1185">Reference proteome</keyword>
<dbReference type="EMBL" id="CP048000">
    <property type="protein sequence ID" value="QHQ59571.1"/>
    <property type="molecule type" value="Genomic_DNA"/>
</dbReference>
<feature type="domain" description="Choloylglycine hydrolase/NAAA C-terminal" evidence="3">
    <location>
        <begin position="71"/>
        <end position="250"/>
    </location>
</feature>
<evidence type="ECO:0000256" key="1">
    <source>
        <dbReference type="ARBA" id="ARBA00006625"/>
    </source>
</evidence>
<reference evidence="4 5" key="1">
    <citation type="submission" date="2020-01" db="EMBL/GenBank/DDBJ databases">
        <title>Genome analysis of Anaerocolumna sp. CBA3638.</title>
        <authorList>
            <person name="Kim J."/>
            <person name="Roh S.W."/>
        </authorList>
    </citation>
    <scope>NUCLEOTIDE SEQUENCE [LARGE SCALE GENOMIC DNA]</scope>
    <source>
        <strain evidence="4 5">CBA3638</strain>
    </source>
</reference>
<dbReference type="RefSeq" id="WP_161836270.1">
    <property type="nucleotide sequence ID" value="NZ_CP048000.1"/>
</dbReference>
<dbReference type="KEGG" id="anr:Ana3638_01125"/>
<dbReference type="SUPFAM" id="SSF56235">
    <property type="entry name" value="N-terminal nucleophile aminohydrolases (Ntn hydrolases)"/>
    <property type="match status" value="1"/>
</dbReference>
<gene>
    <name evidence="4" type="ORF">Ana3638_01125</name>
</gene>